<evidence type="ECO:0000313" key="1">
    <source>
        <dbReference type="EMBL" id="KAH7690359.1"/>
    </source>
</evidence>
<sequence length="567" mass="62083">MVDGARTSSGATPHPLIFIIGILRGRWFMLFAAFLIMSMAGAAYIFAIYSSDIKSSLNYNQQSLNTLSFFKDLAANIGLISGLINEIAPPWVVLGLGAVMNLSGFLMIYLAITHRIPTPKFWHMCLYMCIGSSSQAFANTGALVTAVKNFPESRGIVLGLLKGFVGLSGAIITQLYLAFYNHNSKSLVLLIAWLPAAFSFVFIHTIRIMKVVHQENETNIFYEFLYISLLLAGYLMAVIVIEKMITFTHAEYIICAIILILILALPLISVVRGELSLEKQKAKLNLTGESPPVVVLIKDENKESMNTQNTSASTHIITMFKAPKIGDEYTIPQALISIDMMLLFFMTISGSGGTLTAIDNMGQIGESLGYPSNSTNTFVSLLSIWSYLGRVTSGFSSEMLLSKYKIPRPLMFTLVLILATIGHLLIAFGPPGSLYAAMIIVGFCSGAQWSLLFTIISEVFGLKYYSTLYNLGAAASPLGSYVFNVKVAGFLYDREAAKQNAQLAGSLSKDLKCIGVQCFKLSFLIIAASTLLGVVASLVLVWRTRDFYGGDIYAKFRGEKEEEKVVM</sequence>
<comment type="caution">
    <text evidence="1">The sequence shown here is derived from an EMBL/GenBank/DDBJ whole genome shotgun (WGS) entry which is preliminary data.</text>
</comment>
<keyword evidence="2" id="KW-1185">Reference proteome</keyword>
<dbReference type="Proteomes" id="UP000827976">
    <property type="component" value="Chromosome 2"/>
</dbReference>
<gene>
    <name evidence="1" type="ORF">IHE45_02G041800</name>
</gene>
<protein>
    <submittedName>
        <fullName evidence="1">MFS general substrate transporter domain-containing protein</fullName>
    </submittedName>
</protein>
<accession>A0ACB7WP91</accession>
<name>A0ACB7WP91_DIOAL</name>
<dbReference type="EMBL" id="CM037012">
    <property type="protein sequence ID" value="KAH7690359.1"/>
    <property type="molecule type" value="Genomic_DNA"/>
</dbReference>
<reference evidence="2" key="1">
    <citation type="journal article" date="2022" name="Nat. Commun.">
        <title>Chromosome evolution and the genetic basis of agronomically important traits in greater yam.</title>
        <authorList>
            <person name="Bredeson J.V."/>
            <person name="Lyons J.B."/>
            <person name="Oniyinde I.O."/>
            <person name="Okereke N.R."/>
            <person name="Kolade O."/>
            <person name="Nnabue I."/>
            <person name="Nwadili C.O."/>
            <person name="Hribova E."/>
            <person name="Parker M."/>
            <person name="Nwogha J."/>
            <person name="Shu S."/>
            <person name="Carlson J."/>
            <person name="Kariba R."/>
            <person name="Muthemba S."/>
            <person name="Knop K."/>
            <person name="Barton G.J."/>
            <person name="Sherwood A.V."/>
            <person name="Lopez-Montes A."/>
            <person name="Asiedu R."/>
            <person name="Jamnadass R."/>
            <person name="Muchugi A."/>
            <person name="Goodstein D."/>
            <person name="Egesi C.N."/>
            <person name="Featherston J."/>
            <person name="Asfaw A."/>
            <person name="Simpson G.G."/>
            <person name="Dolezel J."/>
            <person name="Hendre P.S."/>
            <person name="Van Deynze A."/>
            <person name="Kumar P.L."/>
            <person name="Obidiegwu J.E."/>
            <person name="Bhattacharjee R."/>
            <person name="Rokhsar D.S."/>
        </authorList>
    </citation>
    <scope>NUCLEOTIDE SEQUENCE [LARGE SCALE GENOMIC DNA]</scope>
    <source>
        <strain evidence="2">cv. TDa95/00328</strain>
    </source>
</reference>
<evidence type="ECO:0000313" key="2">
    <source>
        <dbReference type="Proteomes" id="UP000827976"/>
    </source>
</evidence>
<organism evidence="1 2">
    <name type="scientific">Dioscorea alata</name>
    <name type="common">Purple yam</name>
    <dbReference type="NCBI Taxonomy" id="55571"/>
    <lineage>
        <taxon>Eukaryota</taxon>
        <taxon>Viridiplantae</taxon>
        <taxon>Streptophyta</taxon>
        <taxon>Embryophyta</taxon>
        <taxon>Tracheophyta</taxon>
        <taxon>Spermatophyta</taxon>
        <taxon>Magnoliopsida</taxon>
        <taxon>Liliopsida</taxon>
        <taxon>Dioscoreales</taxon>
        <taxon>Dioscoreaceae</taxon>
        <taxon>Dioscorea</taxon>
    </lineage>
</organism>
<proteinExistence type="predicted"/>